<evidence type="ECO:0000256" key="1">
    <source>
        <dbReference type="SAM" id="MobiDB-lite"/>
    </source>
</evidence>
<accession>A0AAN6SSM7</accession>
<name>A0AAN6SSM7_9PEZI</name>
<gene>
    <name evidence="2" type="ORF">C8A01DRAFT_35431</name>
</gene>
<evidence type="ECO:0000313" key="3">
    <source>
        <dbReference type="Proteomes" id="UP001303115"/>
    </source>
</evidence>
<proteinExistence type="predicted"/>
<dbReference type="AlphaFoldDB" id="A0AAN6SSM7"/>
<dbReference type="EMBL" id="MU854374">
    <property type="protein sequence ID" value="KAK4040568.1"/>
    <property type="molecule type" value="Genomic_DNA"/>
</dbReference>
<evidence type="ECO:0000313" key="2">
    <source>
        <dbReference type="EMBL" id="KAK4040568.1"/>
    </source>
</evidence>
<comment type="caution">
    <text evidence="2">The sequence shown here is derived from an EMBL/GenBank/DDBJ whole genome shotgun (WGS) entry which is preliminary data.</text>
</comment>
<feature type="region of interest" description="Disordered" evidence="1">
    <location>
        <begin position="15"/>
        <end position="64"/>
    </location>
</feature>
<dbReference type="Proteomes" id="UP001303115">
    <property type="component" value="Unassembled WGS sequence"/>
</dbReference>
<organism evidence="2 3">
    <name type="scientific">Parachaetomium inaequale</name>
    <dbReference type="NCBI Taxonomy" id="2588326"/>
    <lineage>
        <taxon>Eukaryota</taxon>
        <taxon>Fungi</taxon>
        <taxon>Dikarya</taxon>
        <taxon>Ascomycota</taxon>
        <taxon>Pezizomycotina</taxon>
        <taxon>Sordariomycetes</taxon>
        <taxon>Sordariomycetidae</taxon>
        <taxon>Sordariales</taxon>
        <taxon>Chaetomiaceae</taxon>
        <taxon>Parachaetomium</taxon>
    </lineage>
</organism>
<protein>
    <submittedName>
        <fullName evidence="2">Uncharacterized protein</fullName>
    </submittedName>
</protein>
<sequence length="329" mass="36336">MRGLLSRVAVFTQLRKRADAKRTPDAASPLPLPAPVPDGSTPEPGSAHLDPSPQQRDGAADGPVEGAVAAETANSPPNNSTNTVAAPAITLEALPAEQYLLDRKALLRTGLKAALGNSVVDAYAVQTSASLYGPVDSRHELQLETITLFIDNYVALRSPTPDVILEECCTEEDLLGMAAFCDSVARPLSQECATRFLGRLDNTSVDVANNLSATELTRLLRALYRYQLYCNLFGQGPDGYYRKVPRVEIGHHLDLFFCIFKPWEIEEIYCIYILLRNTYSDVLDTIAWDLNRDHPKFKDWPNPLAPGSWDLEIHFEALALLYFPSLHIV</sequence>
<keyword evidence="3" id="KW-1185">Reference proteome</keyword>
<reference evidence="3" key="1">
    <citation type="journal article" date="2023" name="Mol. Phylogenet. Evol.">
        <title>Genome-scale phylogeny and comparative genomics of the fungal order Sordariales.</title>
        <authorList>
            <person name="Hensen N."/>
            <person name="Bonometti L."/>
            <person name="Westerberg I."/>
            <person name="Brannstrom I.O."/>
            <person name="Guillou S."/>
            <person name="Cros-Aarteil S."/>
            <person name="Calhoun S."/>
            <person name="Haridas S."/>
            <person name="Kuo A."/>
            <person name="Mondo S."/>
            <person name="Pangilinan J."/>
            <person name="Riley R."/>
            <person name="LaButti K."/>
            <person name="Andreopoulos B."/>
            <person name="Lipzen A."/>
            <person name="Chen C."/>
            <person name="Yan M."/>
            <person name="Daum C."/>
            <person name="Ng V."/>
            <person name="Clum A."/>
            <person name="Steindorff A."/>
            <person name="Ohm R.A."/>
            <person name="Martin F."/>
            <person name="Silar P."/>
            <person name="Natvig D.O."/>
            <person name="Lalanne C."/>
            <person name="Gautier V."/>
            <person name="Ament-Velasquez S.L."/>
            <person name="Kruys A."/>
            <person name="Hutchinson M.I."/>
            <person name="Powell A.J."/>
            <person name="Barry K."/>
            <person name="Miller A.N."/>
            <person name="Grigoriev I.V."/>
            <person name="Debuchy R."/>
            <person name="Gladieux P."/>
            <person name="Hiltunen Thoren M."/>
            <person name="Johannesson H."/>
        </authorList>
    </citation>
    <scope>NUCLEOTIDE SEQUENCE [LARGE SCALE GENOMIC DNA]</scope>
    <source>
        <strain evidence="3">CBS 284.82</strain>
    </source>
</reference>